<dbReference type="GO" id="GO:0098632">
    <property type="term" value="F:cell-cell adhesion mediator activity"/>
    <property type="evidence" value="ECO:0007669"/>
    <property type="project" value="TreeGrafter"/>
</dbReference>
<dbReference type="Gene3D" id="2.60.40.10">
    <property type="entry name" value="Immunoglobulins"/>
    <property type="match status" value="3"/>
</dbReference>
<reference evidence="8" key="1">
    <citation type="submission" date="2025-08" db="UniProtKB">
        <authorList>
            <consortium name="Ensembl"/>
        </authorList>
    </citation>
    <scope>IDENTIFICATION</scope>
</reference>
<evidence type="ECO:0000259" key="7">
    <source>
        <dbReference type="PROSITE" id="PS50835"/>
    </source>
</evidence>
<protein>
    <recommendedName>
        <fullName evidence="7">Ig-like domain-containing protein</fullName>
    </recommendedName>
</protein>
<dbReference type="GO" id="GO:0070593">
    <property type="term" value="P:dendrite self-avoidance"/>
    <property type="evidence" value="ECO:0007669"/>
    <property type="project" value="TreeGrafter"/>
</dbReference>
<evidence type="ECO:0000256" key="5">
    <source>
        <dbReference type="ARBA" id="ARBA00023180"/>
    </source>
</evidence>
<comment type="subcellular location">
    <subcellularLocation>
        <location evidence="1">Membrane</location>
    </subcellularLocation>
</comment>
<dbReference type="Pfam" id="PF13927">
    <property type="entry name" value="Ig_3"/>
    <property type="match status" value="1"/>
</dbReference>
<dbReference type="FunFam" id="2.60.40.10:FF:000004">
    <property type="entry name" value="DCC isoform 1"/>
    <property type="match status" value="1"/>
</dbReference>
<dbReference type="InterPro" id="IPR003598">
    <property type="entry name" value="Ig_sub2"/>
</dbReference>
<dbReference type="FunFam" id="2.60.40.10:FF:000026">
    <property type="entry name" value="roundabout homolog 2 isoform X1"/>
    <property type="match status" value="1"/>
</dbReference>
<evidence type="ECO:0000313" key="8">
    <source>
        <dbReference type="Ensembl" id="ENSEBUP00000001150.1"/>
    </source>
</evidence>
<proteinExistence type="predicted"/>
<reference evidence="8" key="2">
    <citation type="submission" date="2025-09" db="UniProtKB">
        <authorList>
            <consortium name="Ensembl"/>
        </authorList>
    </citation>
    <scope>IDENTIFICATION</scope>
</reference>
<dbReference type="InterPro" id="IPR013098">
    <property type="entry name" value="Ig_I-set"/>
</dbReference>
<dbReference type="InterPro" id="IPR013783">
    <property type="entry name" value="Ig-like_fold"/>
</dbReference>
<dbReference type="FunFam" id="2.60.40.10:FF:000043">
    <property type="entry name" value="roundabout homolog 2 isoform X2"/>
    <property type="match status" value="1"/>
</dbReference>
<dbReference type="GeneTree" id="ENSGT00940000155457"/>
<dbReference type="SMART" id="SM00408">
    <property type="entry name" value="IGc2"/>
    <property type="match status" value="3"/>
</dbReference>
<dbReference type="InterPro" id="IPR036179">
    <property type="entry name" value="Ig-like_dom_sf"/>
</dbReference>
<evidence type="ECO:0000256" key="4">
    <source>
        <dbReference type="ARBA" id="ARBA00023157"/>
    </source>
</evidence>
<dbReference type="InterPro" id="IPR007110">
    <property type="entry name" value="Ig-like_dom"/>
</dbReference>
<keyword evidence="2" id="KW-0677">Repeat</keyword>
<dbReference type="AlphaFoldDB" id="A0A8C4N5G4"/>
<dbReference type="OMA" id="LHCNSIH"/>
<dbReference type="Ensembl" id="ENSEBUT00000001469.1">
    <property type="protein sequence ID" value="ENSEBUP00000001150.1"/>
    <property type="gene ID" value="ENSEBUG00000001012.1"/>
</dbReference>
<dbReference type="GO" id="GO:0007156">
    <property type="term" value="P:homophilic cell adhesion via plasma membrane adhesion molecules"/>
    <property type="evidence" value="ECO:0007669"/>
    <property type="project" value="TreeGrafter"/>
</dbReference>
<accession>A0A8C4N5G4</accession>
<evidence type="ECO:0000313" key="9">
    <source>
        <dbReference type="Proteomes" id="UP000694388"/>
    </source>
</evidence>
<evidence type="ECO:0000256" key="3">
    <source>
        <dbReference type="ARBA" id="ARBA00023136"/>
    </source>
</evidence>
<dbReference type="PROSITE" id="PS50835">
    <property type="entry name" value="IG_LIKE"/>
    <property type="match status" value="3"/>
</dbReference>
<dbReference type="Proteomes" id="UP000694388">
    <property type="component" value="Unplaced"/>
</dbReference>
<evidence type="ECO:0000256" key="1">
    <source>
        <dbReference type="ARBA" id="ARBA00004370"/>
    </source>
</evidence>
<keyword evidence="6" id="KW-0393">Immunoglobulin domain</keyword>
<evidence type="ECO:0000256" key="6">
    <source>
        <dbReference type="ARBA" id="ARBA00023319"/>
    </source>
</evidence>
<organism evidence="8 9">
    <name type="scientific">Eptatretus burgeri</name>
    <name type="common">Inshore hagfish</name>
    <dbReference type="NCBI Taxonomy" id="7764"/>
    <lineage>
        <taxon>Eukaryota</taxon>
        <taxon>Metazoa</taxon>
        <taxon>Chordata</taxon>
        <taxon>Craniata</taxon>
        <taxon>Vertebrata</taxon>
        <taxon>Cyclostomata</taxon>
        <taxon>Myxini</taxon>
        <taxon>Myxiniformes</taxon>
        <taxon>Myxinidae</taxon>
        <taxon>Eptatretinae</taxon>
        <taxon>Eptatretus</taxon>
    </lineage>
</organism>
<dbReference type="GO" id="GO:0030424">
    <property type="term" value="C:axon"/>
    <property type="evidence" value="ECO:0007669"/>
    <property type="project" value="TreeGrafter"/>
</dbReference>
<dbReference type="GO" id="GO:0007411">
    <property type="term" value="P:axon guidance"/>
    <property type="evidence" value="ECO:0007669"/>
    <property type="project" value="TreeGrafter"/>
</dbReference>
<dbReference type="Pfam" id="PF07679">
    <property type="entry name" value="I-set"/>
    <property type="match status" value="2"/>
</dbReference>
<dbReference type="InterPro" id="IPR003599">
    <property type="entry name" value="Ig_sub"/>
</dbReference>
<keyword evidence="5" id="KW-0325">Glycoprotein</keyword>
<feature type="domain" description="Ig-like" evidence="7">
    <location>
        <begin position="124"/>
        <end position="205"/>
    </location>
</feature>
<dbReference type="PANTHER" id="PTHR10075:SF103">
    <property type="entry name" value="ROUNDABOUT HOMOLOG 4"/>
    <property type="match status" value="1"/>
</dbReference>
<dbReference type="SMART" id="SM00409">
    <property type="entry name" value="IG"/>
    <property type="match status" value="3"/>
</dbReference>
<name>A0A8C4N5G4_EPTBU</name>
<dbReference type="SUPFAM" id="SSF48726">
    <property type="entry name" value="Immunoglobulin"/>
    <property type="match status" value="3"/>
</dbReference>
<evidence type="ECO:0000256" key="2">
    <source>
        <dbReference type="ARBA" id="ARBA00022737"/>
    </source>
</evidence>
<keyword evidence="3" id="KW-0472">Membrane</keyword>
<keyword evidence="9" id="KW-1185">Reference proteome</keyword>
<feature type="domain" description="Ig-like" evidence="7">
    <location>
        <begin position="216"/>
        <end position="300"/>
    </location>
</feature>
<sequence>IHGEIASYYLFCSRLRANDYPPFISEHPSDLVVPRGEPATLACKASGRPPPQITWYRDGERVTTDNEDPKLRRAQLPSGALFFLRVTGGRSIRPDEGTYVCVARNYLGQATSRNASLEVAVLREEFRQNPADAVVVLGEPVVMECNPPRGHPEPSLSWNKDGAPLTVDGDLISTRSGKLMISATQKSDAGLYVCAATNMVGQRLSSPAHLEVLEQPRFIKRPIVLVRREGEMAMFHCQVHGDPEPRVHWRRGGRKLQQNRFEVGEDDSLLIRDITLSDAGELTCLAENSVGKASASASLIVHGNYFINGLLLHSWFSHKTGQHPRGEVRRCTVRRLVTPHLRYFGRRREVR</sequence>
<feature type="domain" description="Ig-like" evidence="7">
    <location>
        <begin position="22"/>
        <end position="118"/>
    </location>
</feature>
<keyword evidence="4" id="KW-1015">Disulfide bond</keyword>
<dbReference type="GO" id="GO:0005886">
    <property type="term" value="C:plasma membrane"/>
    <property type="evidence" value="ECO:0007669"/>
    <property type="project" value="TreeGrafter"/>
</dbReference>
<dbReference type="PANTHER" id="PTHR10075">
    <property type="entry name" value="BASIGIN RELATED"/>
    <property type="match status" value="1"/>
</dbReference>